<name>A0A0B7NCW5_9FUNG</name>
<gene>
    <name evidence="6" type="primary">PARPA_10635.1 scaffold 41546</name>
</gene>
<evidence type="ECO:0000259" key="5">
    <source>
        <dbReference type="PROSITE" id="PS50011"/>
    </source>
</evidence>
<accession>A0A0B7NCW5</accession>
<evidence type="ECO:0000256" key="2">
    <source>
        <dbReference type="ARBA" id="ARBA00022454"/>
    </source>
</evidence>
<dbReference type="SUPFAM" id="SSF56112">
    <property type="entry name" value="Protein kinase-like (PK-like)"/>
    <property type="match status" value="1"/>
</dbReference>
<dbReference type="PROSITE" id="PS50011">
    <property type="entry name" value="PROTEIN_KINASE_DOM"/>
    <property type="match status" value="1"/>
</dbReference>
<feature type="domain" description="Protein kinase" evidence="5">
    <location>
        <begin position="259"/>
        <end position="531"/>
    </location>
</feature>
<dbReference type="GO" id="GO:0051754">
    <property type="term" value="P:meiotic sister chromatid cohesion, centromeric"/>
    <property type="evidence" value="ECO:0007669"/>
    <property type="project" value="TreeGrafter"/>
</dbReference>
<evidence type="ECO:0000256" key="4">
    <source>
        <dbReference type="ARBA" id="ARBA00023328"/>
    </source>
</evidence>
<dbReference type="PANTHER" id="PTHR14030:SF4">
    <property type="entry name" value="BUB1 KINASE, ISOFORM A-RELATED"/>
    <property type="match status" value="1"/>
</dbReference>
<comment type="subcellular location">
    <subcellularLocation>
        <location evidence="1">Chromosome</location>
        <location evidence="1">Centromere</location>
        <location evidence="1">Kinetochore</location>
    </subcellularLocation>
</comment>
<dbReference type="GO" id="GO:0004672">
    <property type="term" value="F:protein kinase activity"/>
    <property type="evidence" value="ECO:0007669"/>
    <property type="project" value="InterPro"/>
</dbReference>
<dbReference type="STRING" id="35722.A0A0B7NCW5"/>
<dbReference type="Gene3D" id="1.25.40.930">
    <property type="match status" value="1"/>
</dbReference>
<dbReference type="EMBL" id="LN733128">
    <property type="protein sequence ID" value="CEP16371.1"/>
    <property type="molecule type" value="Genomic_DNA"/>
</dbReference>
<protein>
    <recommendedName>
        <fullName evidence="5">Protein kinase domain-containing protein</fullName>
    </recommendedName>
</protein>
<sequence>MPLIYPTLFGLIDNKIGDKLAIVYEAIAYQQLQERRYHDVEATLSLGIKHNAHPLARLNKALKEFSSTGTLQFDINQYRLETYRAAVQIDQQDTMHVTKRLRTEDPLKDHLNWINLKLQHTKRADVLRQCCQRQCSYEELRAKTQYHHLIYNPNNTGQNIKSEKNNVPGGLFYSTGNRAIDIVPTHDKSQQQQQQQQQLNVVQLPHTPGFIAHRLMLSGVMDRETYHLLDKTSAQEDILHKLREWFQYKRTITLDKDTFHVVSELGQGGLANVYLVQNTKTFAYYGLKVQQPAHPWEYYIFCQIHDRKTNEISVLDVYDFYQYSDASFLLMSLIRNGTLLDALNLYRPLKSYMPEPIVLIIMMHLLEDLIKLHGIQIAHNDLKLDNIMLSTSVEESGFPKIMMIDFGLAIDVSASPPQSLFRANWAPACPKSDFPKLNQLYAPFHADYWQLATIAHLLLYGTPMQTFKNKGAPYSIQQPIRRYWHKEIWTDFFQIMLNPASFSEEDNLSRLLSRFQQASHNVSQMIINSFTLMLQDKARIK</sequence>
<dbReference type="InterPro" id="IPR011009">
    <property type="entry name" value="Kinase-like_dom_sf"/>
</dbReference>
<dbReference type="Proteomes" id="UP000054107">
    <property type="component" value="Unassembled WGS sequence"/>
</dbReference>
<evidence type="ECO:0000313" key="7">
    <source>
        <dbReference type="Proteomes" id="UP000054107"/>
    </source>
</evidence>
<dbReference type="Gene3D" id="1.10.510.10">
    <property type="entry name" value="Transferase(Phosphotransferase) domain 1"/>
    <property type="match status" value="1"/>
</dbReference>
<dbReference type="InterPro" id="IPR000719">
    <property type="entry name" value="Prot_kinase_dom"/>
</dbReference>
<dbReference type="GO" id="GO:0005524">
    <property type="term" value="F:ATP binding"/>
    <property type="evidence" value="ECO:0007669"/>
    <property type="project" value="InterPro"/>
</dbReference>
<organism evidence="6 7">
    <name type="scientific">Parasitella parasitica</name>
    <dbReference type="NCBI Taxonomy" id="35722"/>
    <lineage>
        <taxon>Eukaryota</taxon>
        <taxon>Fungi</taxon>
        <taxon>Fungi incertae sedis</taxon>
        <taxon>Mucoromycota</taxon>
        <taxon>Mucoromycotina</taxon>
        <taxon>Mucoromycetes</taxon>
        <taxon>Mucorales</taxon>
        <taxon>Mucorineae</taxon>
        <taxon>Mucoraceae</taxon>
        <taxon>Parasitella</taxon>
    </lineage>
</organism>
<keyword evidence="2" id="KW-0158">Chromosome</keyword>
<dbReference type="AlphaFoldDB" id="A0A0B7NCW5"/>
<dbReference type="SMART" id="SM00220">
    <property type="entry name" value="S_TKc"/>
    <property type="match status" value="1"/>
</dbReference>
<keyword evidence="4" id="KW-0137">Centromere</keyword>
<evidence type="ECO:0000256" key="3">
    <source>
        <dbReference type="ARBA" id="ARBA00022838"/>
    </source>
</evidence>
<keyword evidence="3" id="KW-0995">Kinetochore</keyword>
<evidence type="ECO:0000256" key="1">
    <source>
        <dbReference type="ARBA" id="ARBA00004629"/>
    </source>
</evidence>
<evidence type="ECO:0000313" key="6">
    <source>
        <dbReference type="EMBL" id="CEP16371.1"/>
    </source>
</evidence>
<proteinExistence type="predicted"/>
<dbReference type="PANTHER" id="PTHR14030">
    <property type="entry name" value="MITOTIC CHECKPOINT SERINE/THREONINE-PROTEIN KINASE BUB1"/>
    <property type="match status" value="1"/>
</dbReference>
<dbReference type="GO" id="GO:0000776">
    <property type="term" value="C:kinetochore"/>
    <property type="evidence" value="ECO:0007669"/>
    <property type="project" value="UniProtKB-KW"/>
</dbReference>
<keyword evidence="7" id="KW-1185">Reference proteome</keyword>
<dbReference type="OrthoDB" id="248495at2759"/>
<dbReference type="Pfam" id="PF00069">
    <property type="entry name" value="Pkinase"/>
    <property type="match status" value="1"/>
</dbReference>
<dbReference type="PROSITE" id="PS00108">
    <property type="entry name" value="PROTEIN_KINASE_ST"/>
    <property type="match status" value="1"/>
</dbReference>
<reference evidence="6 7" key="1">
    <citation type="submission" date="2014-09" db="EMBL/GenBank/DDBJ databases">
        <authorList>
            <person name="Ellenberger Sabrina"/>
        </authorList>
    </citation>
    <scope>NUCLEOTIDE SEQUENCE [LARGE SCALE GENOMIC DNA]</scope>
    <source>
        <strain evidence="6 7">CBS 412.66</strain>
    </source>
</reference>
<dbReference type="GO" id="GO:0007094">
    <property type="term" value="P:mitotic spindle assembly checkpoint signaling"/>
    <property type="evidence" value="ECO:0007669"/>
    <property type="project" value="InterPro"/>
</dbReference>
<dbReference type="InterPro" id="IPR008271">
    <property type="entry name" value="Ser/Thr_kinase_AS"/>
</dbReference>
<dbReference type="InterPro" id="IPR015661">
    <property type="entry name" value="Bub1/Mad3"/>
</dbReference>
<dbReference type="GO" id="GO:0032991">
    <property type="term" value="C:protein-containing complex"/>
    <property type="evidence" value="ECO:0007669"/>
    <property type="project" value="UniProtKB-ARBA"/>
</dbReference>